<sequence>MRNIQATAFVVAALFKSGDCENFTFLTDSGKAGPELEVVHAYYGQWPTGIAVSSTGRLFSNYPGGLDPSNVYNGTNNIYTVGELTGATTEAPYPSREINSPPGGAINYTTTPPTGANYQDYLIGVQSVVIDPIDRLWILDTGRVFTPDGKTLVQSSYGGPKLIGVDLSTDQVFQTILFPQTVAFPDSYLNDVRFDLRASITSTGKGVAYITDSSSEGRNGLIIVDLGTGESWRHVSATEAVRPDAGFVGWVSGQSVYYYDATSSEATYFPIGSDGIALSADGEDLFFCPLSSRRLYSVPTALLRDRSPASELRAQQGTAYRGQKGFSDGFETDSNGFIYMGNFEQNAVVAFNPANGTVQTFVRDPRINWSDTFATSTDGYLYFTVNQLQLTGGTYPGTDRRVKPFALFRVKLPNGGSKVILT</sequence>
<dbReference type="GO" id="GO:0005576">
    <property type="term" value="C:extracellular region"/>
    <property type="evidence" value="ECO:0007669"/>
    <property type="project" value="UniProtKB-SubCell"/>
</dbReference>
<dbReference type="InterPro" id="IPR017996">
    <property type="entry name" value="MRJP/yellow-related"/>
</dbReference>
<organism evidence="4 5">
    <name type="scientific">Gnomoniopsis smithogilvyi</name>
    <dbReference type="NCBI Taxonomy" id="1191159"/>
    <lineage>
        <taxon>Eukaryota</taxon>
        <taxon>Fungi</taxon>
        <taxon>Dikarya</taxon>
        <taxon>Ascomycota</taxon>
        <taxon>Pezizomycotina</taxon>
        <taxon>Sordariomycetes</taxon>
        <taxon>Sordariomycetidae</taxon>
        <taxon>Diaporthales</taxon>
        <taxon>Gnomoniaceae</taxon>
        <taxon>Gnomoniopsis</taxon>
    </lineage>
</organism>
<dbReference type="Proteomes" id="UP001140453">
    <property type="component" value="Unassembled WGS sequence"/>
</dbReference>
<evidence type="ECO:0000313" key="5">
    <source>
        <dbReference type="Proteomes" id="UP001140453"/>
    </source>
</evidence>
<dbReference type="PANTHER" id="PTHR10009">
    <property type="entry name" value="PROTEIN YELLOW-RELATED"/>
    <property type="match status" value="1"/>
</dbReference>
<name>A0A9W8YY67_9PEZI</name>
<proteinExistence type="inferred from homology"/>
<evidence type="ECO:0008006" key="6">
    <source>
        <dbReference type="Google" id="ProtNLM"/>
    </source>
</evidence>
<keyword evidence="5" id="KW-1185">Reference proteome</keyword>
<dbReference type="PANTHER" id="PTHR10009:SF18">
    <property type="entry name" value="PROTEIN YELLOW-LIKE PROTEIN"/>
    <property type="match status" value="1"/>
</dbReference>
<protein>
    <recommendedName>
        <fullName evidence="6">Major royal jelly protein</fullName>
    </recommendedName>
</protein>
<evidence type="ECO:0000313" key="4">
    <source>
        <dbReference type="EMBL" id="KAJ4394787.1"/>
    </source>
</evidence>
<reference evidence="4" key="1">
    <citation type="submission" date="2022-10" db="EMBL/GenBank/DDBJ databases">
        <title>Tapping the CABI collections for fungal endophytes: first genome assemblies for Collariella, Neodidymelliopsis, Ascochyta clinopodiicola, Didymella pomorum, Didymosphaeria variabile, Neocosmospora piperis and Neocucurbitaria cava.</title>
        <authorList>
            <person name="Hill R."/>
        </authorList>
    </citation>
    <scope>NUCLEOTIDE SEQUENCE</scope>
    <source>
        <strain evidence="4">IMI 355082</strain>
    </source>
</reference>
<dbReference type="Gene3D" id="2.120.10.30">
    <property type="entry name" value="TolB, C-terminal domain"/>
    <property type="match status" value="1"/>
</dbReference>
<dbReference type="Pfam" id="PF03022">
    <property type="entry name" value="MRJP"/>
    <property type="match status" value="1"/>
</dbReference>
<evidence type="ECO:0000256" key="1">
    <source>
        <dbReference type="ARBA" id="ARBA00004613"/>
    </source>
</evidence>
<dbReference type="EMBL" id="JAPEVB010000002">
    <property type="protein sequence ID" value="KAJ4394787.1"/>
    <property type="molecule type" value="Genomic_DNA"/>
</dbReference>
<comment type="subcellular location">
    <subcellularLocation>
        <location evidence="1">Secreted</location>
    </subcellularLocation>
</comment>
<evidence type="ECO:0000256" key="3">
    <source>
        <dbReference type="ARBA" id="ARBA00022525"/>
    </source>
</evidence>
<evidence type="ECO:0000256" key="2">
    <source>
        <dbReference type="ARBA" id="ARBA00009127"/>
    </source>
</evidence>
<gene>
    <name evidence="4" type="ORF">N0V93_004007</name>
</gene>
<dbReference type="AlphaFoldDB" id="A0A9W8YY67"/>
<comment type="similarity">
    <text evidence="2">Belongs to the major royal jelly protein family.</text>
</comment>
<comment type="caution">
    <text evidence="4">The sequence shown here is derived from an EMBL/GenBank/DDBJ whole genome shotgun (WGS) entry which is preliminary data.</text>
</comment>
<keyword evidence="3" id="KW-0964">Secreted</keyword>
<dbReference type="SUPFAM" id="SSF63829">
    <property type="entry name" value="Calcium-dependent phosphotriesterase"/>
    <property type="match status" value="1"/>
</dbReference>
<accession>A0A9W8YY67</accession>
<dbReference type="OrthoDB" id="7776143at2759"/>
<dbReference type="InterPro" id="IPR011042">
    <property type="entry name" value="6-blade_b-propeller_TolB-like"/>
</dbReference>